<reference evidence="1 2" key="1">
    <citation type="journal article" date="2021" name="J. Hered.">
        <title>A chromosome-level genome assembly of the parasitoid wasp, Cotesia glomerata (Hymenoptera: Braconidae).</title>
        <authorList>
            <person name="Pinto B.J."/>
            <person name="Weis J.J."/>
            <person name="Gamble T."/>
            <person name="Ode P.J."/>
            <person name="Paul R."/>
            <person name="Zaspel J.M."/>
        </authorList>
    </citation>
    <scope>NUCLEOTIDE SEQUENCE [LARGE SCALE GENOMIC DNA]</scope>
    <source>
        <strain evidence="1">CgM1</strain>
    </source>
</reference>
<organism evidence="1 2">
    <name type="scientific">Cotesia glomerata</name>
    <name type="common">Lepidopteran parasitic wasp</name>
    <name type="synonym">Apanteles glomeratus</name>
    <dbReference type="NCBI Taxonomy" id="32391"/>
    <lineage>
        <taxon>Eukaryota</taxon>
        <taxon>Metazoa</taxon>
        <taxon>Ecdysozoa</taxon>
        <taxon>Arthropoda</taxon>
        <taxon>Hexapoda</taxon>
        <taxon>Insecta</taxon>
        <taxon>Pterygota</taxon>
        <taxon>Neoptera</taxon>
        <taxon>Endopterygota</taxon>
        <taxon>Hymenoptera</taxon>
        <taxon>Apocrita</taxon>
        <taxon>Ichneumonoidea</taxon>
        <taxon>Braconidae</taxon>
        <taxon>Microgastrinae</taxon>
        <taxon>Cotesia</taxon>
    </lineage>
</organism>
<evidence type="ECO:0000313" key="2">
    <source>
        <dbReference type="Proteomes" id="UP000826195"/>
    </source>
</evidence>
<comment type="caution">
    <text evidence="1">The sequence shown here is derived from an EMBL/GenBank/DDBJ whole genome shotgun (WGS) entry which is preliminary data.</text>
</comment>
<proteinExistence type="predicted"/>
<keyword evidence="2" id="KW-1185">Reference proteome</keyword>
<dbReference type="Proteomes" id="UP000826195">
    <property type="component" value="Unassembled WGS sequence"/>
</dbReference>
<accession>A0AAV7ICI1</accession>
<name>A0AAV7ICI1_COTGL</name>
<dbReference type="EMBL" id="JAHXZJ010000747">
    <property type="protein sequence ID" value="KAH0557683.1"/>
    <property type="molecule type" value="Genomic_DNA"/>
</dbReference>
<gene>
    <name evidence="1" type="ORF">KQX54_010238</name>
</gene>
<protein>
    <submittedName>
        <fullName evidence="1">Uncharacterized protein</fullName>
    </submittedName>
</protein>
<dbReference type="AlphaFoldDB" id="A0AAV7ICI1"/>
<sequence>MHLTRLQAHIPRYCHVREGFYRRCRDGSFAEWRDTLSLSEKESGCSWMRTISTARLNANSFIECITQSLGFRFLAPRKSYRRSNVLSPQNVDLFFYAVHLYT</sequence>
<evidence type="ECO:0000313" key="1">
    <source>
        <dbReference type="EMBL" id="KAH0557683.1"/>
    </source>
</evidence>